<name>A0A7W8HKZ3_9BURK</name>
<dbReference type="GO" id="GO:0032784">
    <property type="term" value="P:regulation of DNA-templated transcription elongation"/>
    <property type="evidence" value="ECO:0007669"/>
    <property type="project" value="InterPro"/>
</dbReference>
<dbReference type="SUPFAM" id="SSF54534">
    <property type="entry name" value="FKBP-like"/>
    <property type="match status" value="1"/>
</dbReference>
<accession>A0A7W8HKZ3</accession>
<dbReference type="InterPro" id="IPR001437">
    <property type="entry name" value="Tscrpt_elong_fac_GreA/B_C"/>
</dbReference>
<protein>
    <submittedName>
        <fullName evidence="2">Regulator of nucleoside diphosphate kinase</fullName>
    </submittedName>
</protein>
<feature type="domain" description="Transcription elongation factor GreA/GreB C-terminal" evidence="1">
    <location>
        <begin position="57"/>
        <end position="131"/>
    </location>
</feature>
<dbReference type="GO" id="GO:0006354">
    <property type="term" value="P:DNA-templated transcription elongation"/>
    <property type="evidence" value="ECO:0007669"/>
    <property type="project" value="TreeGrafter"/>
</dbReference>
<dbReference type="InterPro" id="IPR023459">
    <property type="entry name" value="Tscrpt_elong_fac_GreA/B_fam"/>
</dbReference>
<evidence type="ECO:0000313" key="2">
    <source>
        <dbReference type="EMBL" id="MBB5273030.1"/>
    </source>
</evidence>
<dbReference type="Proteomes" id="UP000532440">
    <property type="component" value="Unassembled WGS sequence"/>
</dbReference>
<organism evidence="2 3">
    <name type="scientific">Quisquiliibacterium transsilvanicum</name>
    <dbReference type="NCBI Taxonomy" id="1549638"/>
    <lineage>
        <taxon>Bacteria</taxon>
        <taxon>Pseudomonadati</taxon>
        <taxon>Pseudomonadota</taxon>
        <taxon>Betaproteobacteria</taxon>
        <taxon>Burkholderiales</taxon>
        <taxon>Burkholderiaceae</taxon>
        <taxon>Quisquiliibacterium</taxon>
    </lineage>
</organism>
<comment type="caution">
    <text evidence="2">The sequence shown here is derived from an EMBL/GenBank/DDBJ whole genome shotgun (WGS) entry which is preliminary data.</text>
</comment>
<reference evidence="2 3" key="1">
    <citation type="submission" date="2020-08" db="EMBL/GenBank/DDBJ databases">
        <title>Genomic Encyclopedia of Type Strains, Phase IV (KMG-IV): sequencing the most valuable type-strain genomes for metagenomic binning, comparative biology and taxonomic classification.</title>
        <authorList>
            <person name="Goeker M."/>
        </authorList>
    </citation>
    <scope>NUCLEOTIDE SEQUENCE [LARGE SCALE GENOMIC DNA]</scope>
    <source>
        <strain evidence="2 3">DSM 29781</strain>
    </source>
</reference>
<dbReference type="Pfam" id="PF01272">
    <property type="entry name" value="GreA_GreB"/>
    <property type="match status" value="1"/>
</dbReference>
<evidence type="ECO:0000313" key="3">
    <source>
        <dbReference type="Proteomes" id="UP000532440"/>
    </source>
</evidence>
<dbReference type="PANTHER" id="PTHR30437">
    <property type="entry name" value="TRANSCRIPTION ELONGATION FACTOR GREA"/>
    <property type="match status" value="1"/>
</dbReference>
<dbReference type="GO" id="GO:0003677">
    <property type="term" value="F:DNA binding"/>
    <property type="evidence" value="ECO:0007669"/>
    <property type="project" value="InterPro"/>
</dbReference>
<dbReference type="InterPro" id="IPR018151">
    <property type="entry name" value="TF_GreA/GreB_CS"/>
</dbReference>
<keyword evidence="2" id="KW-0808">Transferase</keyword>
<sequence length="143" mass="15517">MQPTFNEDRTLSELDHVRISRLLQRDPRMLRNPAVPTGSPLHEVLEGADLVSPREMPPEVVTMYSRVSVEDTATGKRSVLTLCYPEDTDPAEGFVSVLSPIGAALLGKRVGEIAEPGSPGSAPPPLRILEILFQPEASGDFTL</sequence>
<gene>
    <name evidence="2" type="ORF">HNQ70_003058</name>
</gene>
<dbReference type="GO" id="GO:0016301">
    <property type="term" value="F:kinase activity"/>
    <property type="evidence" value="ECO:0007669"/>
    <property type="project" value="UniProtKB-KW"/>
</dbReference>
<proteinExistence type="predicted"/>
<keyword evidence="3" id="KW-1185">Reference proteome</keyword>
<keyword evidence="2" id="KW-0418">Kinase</keyword>
<dbReference type="InterPro" id="IPR036953">
    <property type="entry name" value="GreA/GreB_C_sf"/>
</dbReference>
<dbReference type="PANTHER" id="PTHR30437:SF5">
    <property type="entry name" value="REGULATOR OF NUCLEOSIDE DIPHOSPHATE KINASE"/>
    <property type="match status" value="1"/>
</dbReference>
<dbReference type="AlphaFoldDB" id="A0A7W8HKZ3"/>
<evidence type="ECO:0000259" key="1">
    <source>
        <dbReference type="Pfam" id="PF01272"/>
    </source>
</evidence>
<dbReference type="EMBL" id="JACHGB010000006">
    <property type="protein sequence ID" value="MBB5273030.1"/>
    <property type="molecule type" value="Genomic_DNA"/>
</dbReference>
<dbReference type="RefSeq" id="WP_183969234.1">
    <property type="nucleotide sequence ID" value="NZ_BAABEW010000007.1"/>
</dbReference>
<dbReference type="GO" id="GO:0070063">
    <property type="term" value="F:RNA polymerase binding"/>
    <property type="evidence" value="ECO:0007669"/>
    <property type="project" value="InterPro"/>
</dbReference>
<dbReference type="PROSITE" id="PS00830">
    <property type="entry name" value="GREAB_2"/>
    <property type="match status" value="1"/>
</dbReference>
<dbReference type="Gene3D" id="3.10.50.30">
    <property type="entry name" value="Transcription elongation factor, GreA/GreB, C-terminal domain"/>
    <property type="match status" value="1"/>
</dbReference>